<reference evidence="2" key="1">
    <citation type="journal article" date="2017" name="PLoS ONE">
        <title>The Agassiz's desert tortoise genome provides a resource for the conservation of a threatened species.</title>
        <authorList>
            <person name="Tollis M."/>
            <person name="DeNardo D.F."/>
            <person name="Cornelius J.A."/>
            <person name="Dolby G.A."/>
            <person name="Edwards T."/>
            <person name="Henen B.T."/>
            <person name="Karl A.E."/>
            <person name="Murphy R.W."/>
            <person name="Kusumi K."/>
        </authorList>
    </citation>
    <scope>NUCLEOTIDE SEQUENCE [LARGE SCALE GENOMIC DNA]</scope>
</reference>
<keyword evidence="2" id="KW-1185">Reference proteome</keyword>
<dbReference type="Proteomes" id="UP000291020">
    <property type="component" value="Unassembled WGS sequence"/>
</dbReference>
<evidence type="ECO:0000313" key="2">
    <source>
        <dbReference type="Proteomes" id="UP000291020"/>
    </source>
</evidence>
<dbReference type="Ensembl" id="ENSGAGT00000029119.1">
    <property type="protein sequence ID" value="ENSGAGP00000025591.1"/>
    <property type="gene ID" value="ENSGAGG00000018693.1"/>
</dbReference>
<protein>
    <submittedName>
        <fullName evidence="1">Uncharacterized protein</fullName>
    </submittedName>
</protein>
<name>A0A452ID09_9SAUR</name>
<reference evidence="1" key="3">
    <citation type="submission" date="2025-09" db="UniProtKB">
        <authorList>
            <consortium name="Ensembl"/>
        </authorList>
    </citation>
    <scope>IDENTIFICATION</scope>
</reference>
<dbReference type="InterPro" id="IPR032727">
    <property type="entry name" value="CLAMP"/>
</dbReference>
<accession>A0A452ID09</accession>
<sequence>MDFTHLQLSGFMAILNFLLENLSTKRITLEGNIKELGRAMAGIGESHSEKSGGLDFFSVDQAKAIISYLKISLFQHYKLYEYLFYKPREELVIGDESLRKRINGHKSDIRNGNIQKPVGEHFNLPGHTIADLKVAILQQKNFRTRLQRETAELQFICKFDTISSGLNKDCEWLANYRTSFSSLGFHTSTARTGPHPP</sequence>
<organism evidence="1 2">
    <name type="scientific">Gopherus agassizii</name>
    <name type="common">Agassiz's desert tortoise</name>
    <dbReference type="NCBI Taxonomy" id="38772"/>
    <lineage>
        <taxon>Eukaryota</taxon>
        <taxon>Metazoa</taxon>
        <taxon>Chordata</taxon>
        <taxon>Craniata</taxon>
        <taxon>Vertebrata</taxon>
        <taxon>Euteleostomi</taxon>
        <taxon>Archelosauria</taxon>
        <taxon>Testudinata</taxon>
        <taxon>Testudines</taxon>
        <taxon>Cryptodira</taxon>
        <taxon>Durocryptodira</taxon>
        <taxon>Testudinoidea</taxon>
        <taxon>Testudinidae</taxon>
        <taxon>Gopherus</taxon>
    </lineage>
</organism>
<proteinExistence type="predicted"/>
<reference evidence="1" key="2">
    <citation type="submission" date="2025-08" db="UniProtKB">
        <authorList>
            <consortium name="Ensembl"/>
        </authorList>
    </citation>
    <scope>IDENTIFICATION</scope>
</reference>
<dbReference type="PANTHER" id="PTHR28457">
    <property type="entry name" value="COILED-COIL DOMAIN-CONTAINING PROTEIN 189"/>
    <property type="match status" value="1"/>
</dbReference>
<dbReference type="Pfam" id="PF14769">
    <property type="entry name" value="CLAMP"/>
    <property type="match status" value="1"/>
</dbReference>
<evidence type="ECO:0000313" key="1">
    <source>
        <dbReference type="Ensembl" id="ENSGAGP00000025591.1"/>
    </source>
</evidence>
<dbReference type="AlphaFoldDB" id="A0A452ID09"/>
<dbReference type="PANTHER" id="PTHR28457:SF3">
    <property type="entry name" value="CILIARY-ASSOCIATED CALCIUM-BINDING COILED-COIL PROTEIN 1"/>
    <property type="match status" value="1"/>
</dbReference>
<dbReference type="STRING" id="38772.ENSGAGP00000025591"/>